<dbReference type="Gene3D" id="3.40.250.10">
    <property type="entry name" value="Rhodanese-like domain"/>
    <property type="match status" value="1"/>
</dbReference>
<dbReference type="EMBL" id="PQSP01000010">
    <property type="protein sequence ID" value="RUS65629.1"/>
    <property type="molecule type" value="Genomic_DNA"/>
</dbReference>
<dbReference type="PROSITE" id="PS50206">
    <property type="entry name" value="RHODANESE_3"/>
    <property type="match status" value="1"/>
</dbReference>
<protein>
    <submittedName>
        <fullName evidence="2">Thiosulfate sulfurtransferase GlpE</fullName>
        <ecNumber evidence="2">2.8.1.1</ecNumber>
    </submittedName>
</protein>
<reference evidence="2 3" key="1">
    <citation type="submission" date="2018-01" db="EMBL/GenBank/DDBJ databases">
        <title>Saezia sanguinis gen. nov., sp. nov., in the order Burkholderiales isolated from human blood.</title>
        <authorList>
            <person name="Medina-Pascual M.J."/>
            <person name="Valdezate S."/>
            <person name="Monzon S."/>
            <person name="Cuesta I."/>
            <person name="Carrasco G."/>
            <person name="Villalon P."/>
            <person name="Saez-Nieto J.A."/>
        </authorList>
    </citation>
    <scope>NUCLEOTIDE SEQUENCE [LARGE SCALE GENOMIC DNA]</scope>
    <source>
        <strain evidence="2 3">CNM695-12</strain>
    </source>
</reference>
<gene>
    <name evidence="2" type="primary">glpE_2</name>
    <name evidence="2" type="ORF">CUZ56_02715</name>
</gene>
<name>A0A433SAA0_9BURK</name>
<sequence>MGFILQNWLLILVAVIAGIGLFLPSARRSGGGGLSPAQAVRVINHEKGVVVDVRPQDQFEAGHIVNARSLPLESLASEGVSGLPTNKTLPLIVVCATGQSAKKALPALKKAGYESVQLLTGGLREWAKAEFPLETGPAKPNKAKK</sequence>
<dbReference type="Proteomes" id="UP000286947">
    <property type="component" value="Unassembled WGS sequence"/>
</dbReference>
<dbReference type="Pfam" id="PF00581">
    <property type="entry name" value="Rhodanese"/>
    <property type="match status" value="1"/>
</dbReference>
<dbReference type="CDD" id="cd00158">
    <property type="entry name" value="RHOD"/>
    <property type="match status" value="1"/>
</dbReference>
<dbReference type="InterPro" id="IPR050229">
    <property type="entry name" value="GlpE_sulfurtransferase"/>
</dbReference>
<proteinExistence type="predicted"/>
<organism evidence="2 3">
    <name type="scientific">Saezia sanguinis</name>
    <dbReference type="NCBI Taxonomy" id="1965230"/>
    <lineage>
        <taxon>Bacteria</taxon>
        <taxon>Pseudomonadati</taxon>
        <taxon>Pseudomonadota</taxon>
        <taxon>Betaproteobacteria</taxon>
        <taxon>Burkholderiales</taxon>
        <taxon>Saeziaceae</taxon>
        <taxon>Saezia</taxon>
    </lineage>
</organism>
<dbReference type="AlphaFoldDB" id="A0A433SAA0"/>
<dbReference type="GO" id="GO:0004792">
    <property type="term" value="F:thiosulfate-cyanide sulfurtransferase activity"/>
    <property type="evidence" value="ECO:0007669"/>
    <property type="project" value="UniProtKB-EC"/>
</dbReference>
<comment type="caution">
    <text evidence="2">The sequence shown here is derived from an EMBL/GenBank/DDBJ whole genome shotgun (WGS) entry which is preliminary data.</text>
</comment>
<keyword evidence="2" id="KW-0808">Transferase</keyword>
<evidence type="ECO:0000259" key="1">
    <source>
        <dbReference type="PROSITE" id="PS50206"/>
    </source>
</evidence>
<keyword evidence="3" id="KW-1185">Reference proteome</keyword>
<dbReference type="RefSeq" id="WP_126980882.1">
    <property type="nucleotide sequence ID" value="NZ_PQSP01000010.1"/>
</dbReference>
<evidence type="ECO:0000313" key="2">
    <source>
        <dbReference type="EMBL" id="RUS65629.1"/>
    </source>
</evidence>
<dbReference type="PANTHER" id="PTHR43031">
    <property type="entry name" value="FAD-DEPENDENT OXIDOREDUCTASE"/>
    <property type="match status" value="1"/>
</dbReference>
<feature type="domain" description="Rhodanese" evidence="1">
    <location>
        <begin position="44"/>
        <end position="135"/>
    </location>
</feature>
<dbReference type="InterPro" id="IPR036873">
    <property type="entry name" value="Rhodanese-like_dom_sf"/>
</dbReference>
<dbReference type="SUPFAM" id="SSF52821">
    <property type="entry name" value="Rhodanese/Cell cycle control phosphatase"/>
    <property type="match status" value="1"/>
</dbReference>
<dbReference type="SMART" id="SM00450">
    <property type="entry name" value="RHOD"/>
    <property type="match status" value="1"/>
</dbReference>
<dbReference type="EC" id="2.8.1.1" evidence="2"/>
<evidence type="ECO:0000313" key="3">
    <source>
        <dbReference type="Proteomes" id="UP000286947"/>
    </source>
</evidence>
<dbReference type="OrthoDB" id="1445766at2"/>
<dbReference type="InterPro" id="IPR001763">
    <property type="entry name" value="Rhodanese-like_dom"/>
</dbReference>
<accession>A0A433SAA0</accession>
<dbReference type="PANTHER" id="PTHR43031:SF18">
    <property type="entry name" value="RHODANESE-RELATED SULFURTRANSFERASES"/>
    <property type="match status" value="1"/>
</dbReference>